<feature type="chain" id="PRO_5007554109" evidence="1">
    <location>
        <begin position="24"/>
        <end position="160"/>
    </location>
</feature>
<reference evidence="2" key="1">
    <citation type="journal article" date="2014" name="Int. J. Syst. Evol. Microbiol.">
        <title>Complete genome of a new Firmicutes species belonging to the dominant human colonic microbiota ('Ruminococcus bicirculans') reveals two chromosomes and a selective capacity to utilize plant glucans.</title>
        <authorList>
            <consortium name="NISC Comparative Sequencing Program"/>
            <person name="Wegmann U."/>
            <person name="Louis P."/>
            <person name="Goesmann A."/>
            <person name="Henrissat B."/>
            <person name="Duncan S.H."/>
            <person name="Flint H.J."/>
        </authorList>
    </citation>
    <scope>NUCLEOTIDE SEQUENCE</scope>
    <source>
        <strain evidence="2">NBRC 3271</strain>
    </source>
</reference>
<keyword evidence="5" id="KW-1185">Reference proteome</keyword>
<gene>
    <name evidence="2" type="ORF">GCM10010937_09940</name>
    <name evidence="3" type="ORF">HKD32_05620</name>
</gene>
<reference evidence="3" key="4">
    <citation type="submission" date="2020-11" db="EMBL/GenBank/DDBJ databases">
        <title>Description of novel Gluconobacter species.</title>
        <authorList>
            <person name="Cleenwerck I."/>
            <person name="Cnockaert M."/>
            <person name="Borremans W."/>
            <person name="Wieme A.D."/>
            <person name="De Vuyst L."/>
            <person name="Vandamme P."/>
        </authorList>
    </citation>
    <scope>NUCLEOTIDE SEQUENCE</scope>
    <source>
        <strain evidence="3">R71697</strain>
    </source>
</reference>
<evidence type="ECO:0000313" key="5">
    <source>
        <dbReference type="Proteomes" id="UP001156613"/>
    </source>
</evidence>
<accession>A0A149S1U3</accession>
<evidence type="ECO:0000313" key="2">
    <source>
        <dbReference type="EMBL" id="GLQ59191.1"/>
    </source>
</evidence>
<reference evidence="5" key="2">
    <citation type="journal article" date="2019" name="Int. J. Syst. Evol. Microbiol.">
        <title>The Global Catalogue of Microorganisms (GCM) 10K type strain sequencing project: providing services to taxonomists for standard genome sequencing and annotation.</title>
        <authorList>
            <consortium name="The Broad Institute Genomics Platform"/>
            <consortium name="The Broad Institute Genome Sequencing Center for Infectious Disease"/>
            <person name="Wu L."/>
            <person name="Ma J."/>
        </authorList>
    </citation>
    <scope>NUCLEOTIDE SEQUENCE [LARGE SCALE GENOMIC DNA]</scope>
    <source>
        <strain evidence="5">NBRC 3271</strain>
    </source>
</reference>
<proteinExistence type="predicted"/>
<keyword evidence="1" id="KW-0732">Signal</keyword>
<feature type="signal peptide" evidence="1">
    <location>
        <begin position="1"/>
        <end position="23"/>
    </location>
</feature>
<dbReference type="GeneID" id="81474167"/>
<evidence type="ECO:0000256" key="1">
    <source>
        <dbReference type="SAM" id="SignalP"/>
    </source>
</evidence>
<organism evidence="3 4">
    <name type="scientific">Gluconobacter japonicus</name>
    <dbReference type="NCBI Taxonomy" id="376620"/>
    <lineage>
        <taxon>Bacteria</taxon>
        <taxon>Pseudomonadati</taxon>
        <taxon>Pseudomonadota</taxon>
        <taxon>Alphaproteobacteria</taxon>
        <taxon>Acetobacterales</taxon>
        <taxon>Acetobacteraceae</taxon>
        <taxon>Gluconobacter</taxon>
    </lineage>
</organism>
<reference evidence="3" key="3">
    <citation type="submission" date="2020-04" db="EMBL/GenBank/DDBJ databases">
        <authorList>
            <person name="Sombolestani A."/>
        </authorList>
    </citation>
    <scope>NUCLEOTIDE SEQUENCE</scope>
    <source>
        <strain evidence="3">R71697</strain>
    </source>
</reference>
<sequence length="160" mass="16525">MNTNKYFAAFAALGLAFSGAAVAQTAPQPGQPIVPPGTQAVITPNHVQAVGGINGVATAATPGTLGENGMPSIDSAQAGNVAGLTSYCIHKKLSLGTAPRSASRTLAKRPDVQNDQYYSLGGRGLLQTSTNTPFDISTLPKDKQVLVCRDLFKKAQSLNN</sequence>
<name>A0A149S1U3_GLUJA</name>
<evidence type="ECO:0000313" key="3">
    <source>
        <dbReference type="EMBL" id="MBF0870338.1"/>
    </source>
</evidence>
<dbReference type="Proteomes" id="UP001156613">
    <property type="component" value="Unassembled WGS sequence"/>
</dbReference>
<protein>
    <submittedName>
        <fullName evidence="3">DUF2501 domain-containing protein</fullName>
    </submittedName>
</protein>
<dbReference type="AlphaFoldDB" id="A0A149S1U3"/>
<reference evidence="2" key="5">
    <citation type="submission" date="2023-01" db="EMBL/GenBank/DDBJ databases">
        <title>Draft genome sequence of Gluconobacter japonicus strain NBRC 3271.</title>
        <authorList>
            <person name="Sun Q."/>
            <person name="Mori K."/>
        </authorList>
    </citation>
    <scope>NUCLEOTIDE SEQUENCE</scope>
    <source>
        <strain evidence="2">NBRC 3271</strain>
    </source>
</reference>
<comment type="caution">
    <text evidence="3">The sequence shown here is derived from an EMBL/GenBank/DDBJ whole genome shotgun (WGS) entry which is preliminary data.</text>
</comment>
<dbReference type="Proteomes" id="UP000661006">
    <property type="component" value="Unassembled WGS sequence"/>
</dbReference>
<dbReference type="RefSeq" id="WP_023943831.1">
    <property type="nucleotide sequence ID" value="NZ_BEWO01000003.1"/>
</dbReference>
<dbReference type="EMBL" id="JABCQN010000002">
    <property type="protein sequence ID" value="MBF0870338.1"/>
    <property type="molecule type" value="Genomic_DNA"/>
</dbReference>
<dbReference type="EMBL" id="BSNT01000019">
    <property type="protein sequence ID" value="GLQ59191.1"/>
    <property type="molecule type" value="Genomic_DNA"/>
</dbReference>
<evidence type="ECO:0000313" key="4">
    <source>
        <dbReference type="Proteomes" id="UP000661006"/>
    </source>
</evidence>